<dbReference type="InterPro" id="IPR011701">
    <property type="entry name" value="MFS"/>
</dbReference>
<feature type="domain" description="Major facilitator superfamily (MFS) profile" evidence="7">
    <location>
        <begin position="62"/>
        <end position="472"/>
    </location>
</feature>
<feature type="transmembrane region" description="Helical" evidence="6">
    <location>
        <begin position="414"/>
        <end position="436"/>
    </location>
</feature>
<dbReference type="SUPFAM" id="SSF103473">
    <property type="entry name" value="MFS general substrate transporter"/>
    <property type="match status" value="1"/>
</dbReference>
<feature type="transmembrane region" description="Helical" evidence="6">
    <location>
        <begin position="221"/>
        <end position="244"/>
    </location>
</feature>
<dbReference type="OrthoDB" id="6730379at2759"/>
<accession>A0A8H7RX75</accession>
<dbReference type="InterPro" id="IPR020846">
    <property type="entry name" value="MFS_dom"/>
</dbReference>
<organism evidence="8 9">
    <name type="scientific">Circinella minor</name>
    <dbReference type="NCBI Taxonomy" id="1195481"/>
    <lineage>
        <taxon>Eukaryota</taxon>
        <taxon>Fungi</taxon>
        <taxon>Fungi incertae sedis</taxon>
        <taxon>Mucoromycota</taxon>
        <taxon>Mucoromycotina</taxon>
        <taxon>Mucoromycetes</taxon>
        <taxon>Mucorales</taxon>
        <taxon>Lichtheimiaceae</taxon>
        <taxon>Circinella</taxon>
    </lineage>
</organism>
<evidence type="ECO:0000313" key="8">
    <source>
        <dbReference type="EMBL" id="KAG2218816.1"/>
    </source>
</evidence>
<feature type="transmembrane region" description="Helical" evidence="6">
    <location>
        <begin position="54"/>
        <end position="75"/>
    </location>
</feature>
<dbReference type="GO" id="GO:0016020">
    <property type="term" value="C:membrane"/>
    <property type="evidence" value="ECO:0007669"/>
    <property type="project" value="UniProtKB-SubCell"/>
</dbReference>
<feature type="transmembrane region" description="Helical" evidence="6">
    <location>
        <begin position="388"/>
        <end position="407"/>
    </location>
</feature>
<dbReference type="EMBL" id="JAEPRB010000209">
    <property type="protein sequence ID" value="KAG2218816.1"/>
    <property type="molecule type" value="Genomic_DNA"/>
</dbReference>
<evidence type="ECO:0000313" key="9">
    <source>
        <dbReference type="Proteomes" id="UP000646827"/>
    </source>
</evidence>
<keyword evidence="3 6" id="KW-0812">Transmembrane</keyword>
<feature type="transmembrane region" description="Helical" evidence="6">
    <location>
        <begin position="187"/>
        <end position="209"/>
    </location>
</feature>
<dbReference type="AlphaFoldDB" id="A0A8H7RX75"/>
<feature type="transmembrane region" description="Helical" evidence="6">
    <location>
        <begin position="442"/>
        <end position="464"/>
    </location>
</feature>
<comment type="caution">
    <text evidence="8">The sequence shown here is derived from an EMBL/GenBank/DDBJ whole genome shotgun (WGS) entry which is preliminary data.</text>
</comment>
<evidence type="ECO:0000256" key="5">
    <source>
        <dbReference type="ARBA" id="ARBA00023136"/>
    </source>
</evidence>
<protein>
    <recommendedName>
        <fullName evidence="7">Major facilitator superfamily (MFS) profile domain-containing protein</fullName>
    </recommendedName>
</protein>
<evidence type="ECO:0000256" key="1">
    <source>
        <dbReference type="ARBA" id="ARBA00004141"/>
    </source>
</evidence>
<keyword evidence="2" id="KW-0813">Transport</keyword>
<feature type="transmembrane region" description="Helical" evidence="6">
    <location>
        <begin position="328"/>
        <end position="348"/>
    </location>
</feature>
<comment type="subcellular location">
    <subcellularLocation>
        <location evidence="1">Membrane</location>
        <topology evidence="1">Multi-pass membrane protein</topology>
    </subcellularLocation>
</comment>
<feature type="transmembrane region" description="Helical" evidence="6">
    <location>
        <begin position="99"/>
        <end position="117"/>
    </location>
</feature>
<evidence type="ECO:0000256" key="2">
    <source>
        <dbReference type="ARBA" id="ARBA00022448"/>
    </source>
</evidence>
<reference evidence="8 9" key="1">
    <citation type="submission" date="2020-12" db="EMBL/GenBank/DDBJ databases">
        <title>Metabolic potential, ecology and presence of endohyphal bacteria is reflected in genomic diversity of Mucoromycotina.</title>
        <authorList>
            <person name="Muszewska A."/>
            <person name="Okrasinska A."/>
            <person name="Steczkiewicz K."/>
            <person name="Drgas O."/>
            <person name="Orlowska M."/>
            <person name="Perlinska-Lenart U."/>
            <person name="Aleksandrzak-Piekarczyk T."/>
            <person name="Szatraj K."/>
            <person name="Zielenkiewicz U."/>
            <person name="Pilsyk S."/>
            <person name="Malc E."/>
            <person name="Mieczkowski P."/>
            <person name="Kruszewska J.S."/>
            <person name="Biernat P."/>
            <person name="Pawlowska J."/>
        </authorList>
    </citation>
    <scope>NUCLEOTIDE SEQUENCE [LARGE SCALE GENOMIC DNA]</scope>
    <source>
        <strain evidence="8 9">CBS 142.35</strain>
    </source>
</reference>
<dbReference type="PANTHER" id="PTHR43791:SF1">
    <property type="entry name" value="ALLANTOATE PERMEASE"/>
    <property type="match status" value="1"/>
</dbReference>
<name>A0A8H7RX75_9FUNG</name>
<dbReference type="Pfam" id="PF07690">
    <property type="entry name" value="MFS_1"/>
    <property type="match status" value="1"/>
</dbReference>
<dbReference type="GO" id="GO:0022857">
    <property type="term" value="F:transmembrane transporter activity"/>
    <property type="evidence" value="ECO:0007669"/>
    <property type="project" value="InterPro"/>
</dbReference>
<keyword evidence="9" id="KW-1185">Reference proteome</keyword>
<feature type="transmembrane region" description="Helical" evidence="6">
    <location>
        <begin position="291"/>
        <end position="316"/>
    </location>
</feature>
<feature type="transmembrane region" description="Helical" evidence="6">
    <location>
        <begin position="355"/>
        <end position="376"/>
    </location>
</feature>
<dbReference type="Gene3D" id="1.20.1250.20">
    <property type="entry name" value="MFS general substrate transporter like domains"/>
    <property type="match status" value="2"/>
</dbReference>
<evidence type="ECO:0000256" key="3">
    <source>
        <dbReference type="ARBA" id="ARBA00022692"/>
    </source>
</evidence>
<proteinExistence type="predicted"/>
<dbReference type="PANTHER" id="PTHR43791">
    <property type="entry name" value="PERMEASE-RELATED"/>
    <property type="match status" value="1"/>
</dbReference>
<keyword evidence="4 6" id="KW-1133">Transmembrane helix</keyword>
<feature type="transmembrane region" description="Helical" evidence="6">
    <location>
        <begin position="129"/>
        <end position="148"/>
    </location>
</feature>
<evidence type="ECO:0000256" key="4">
    <source>
        <dbReference type="ARBA" id="ARBA00022989"/>
    </source>
</evidence>
<dbReference type="Proteomes" id="UP000646827">
    <property type="component" value="Unassembled WGS sequence"/>
</dbReference>
<keyword evidence="5 6" id="KW-0472">Membrane</keyword>
<dbReference type="InterPro" id="IPR036259">
    <property type="entry name" value="MFS_trans_sf"/>
</dbReference>
<evidence type="ECO:0000259" key="7">
    <source>
        <dbReference type="PROSITE" id="PS50850"/>
    </source>
</evidence>
<gene>
    <name evidence="8" type="ORF">INT45_005463</name>
</gene>
<evidence type="ECO:0000256" key="6">
    <source>
        <dbReference type="SAM" id="Phobius"/>
    </source>
</evidence>
<feature type="transmembrane region" description="Helical" evidence="6">
    <location>
        <begin position="154"/>
        <end position="175"/>
    </location>
</feature>
<sequence length="502" mass="55869">MFGRKNDNEKVDTIHTEVKQNGGNSDTTSVMSVDHEKGGGFQQPFVKSEAEKRLVRKITFTIMPLVCWIIIVQFADKAALSVSAVLGIYEDTGVTGSEFSWLGSLFFLGHLVFQPINQYFLQKLPIGRYIGVCIVLWGTVMLFTAMCHTFRELAAVRFLLGLFEAACIPTIYLLVNTMYRRSEQTSYFGIVTMCFGLGSVVGNLVAFGISHMGTRLGIQMWRWNHIIFGAFTVFLGILSFFFLADNQRSKLLRLTEEEKKIVEDRIQDNAVVRNMEIKKYQIWEALKEPRLWLMCIAAFGLQLQNGGLLVFSAQFIKGLGSFTSGESILLKMPGGIASTIGTILATLVARRTKQVCLTGTLMATISLIGCIVLAAIPDGPVKLLGYYLSWGSTGGYGLLATCVGNNVSGYTKKIFYNSMLVIFYTLGNFVGPLIMLDHEKPRYIGAMIGFCAGNGVAIICFFILRTMMIRENKRRLANPPEVEVDAKNDLTDKENTAFIFRL</sequence>
<dbReference type="PROSITE" id="PS50850">
    <property type="entry name" value="MFS"/>
    <property type="match status" value="1"/>
</dbReference>